<keyword evidence="1" id="KW-0472">Membrane</keyword>
<dbReference type="InterPro" id="IPR049971">
    <property type="entry name" value="CLC_0170-like"/>
</dbReference>
<keyword evidence="1" id="KW-1133">Transmembrane helix</keyword>
<dbReference type="AlphaFoldDB" id="A0A848M5Q5"/>
<comment type="caution">
    <text evidence="2">The sequence shown here is derived from an EMBL/GenBank/DDBJ whole genome shotgun (WGS) entry which is preliminary data.</text>
</comment>
<dbReference type="RefSeq" id="WP_169505067.1">
    <property type="nucleotide sequence ID" value="NZ_JABBPN010000008.1"/>
</dbReference>
<accession>A0A848M5Q5</accession>
<keyword evidence="1" id="KW-0812">Transmembrane</keyword>
<proteinExistence type="predicted"/>
<reference evidence="2 3" key="1">
    <citation type="submission" date="2020-04" db="EMBL/GenBank/DDBJ databases">
        <title>Paenibacillus algicola sp. nov., a novel marine bacterium producing alginate lyase.</title>
        <authorList>
            <person name="Huang H."/>
        </authorList>
    </citation>
    <scope>NUCLEOTIDE SEQUENCE [LARGE SCALE GENOMIC DNA]</scope>
    <source>
        <strain evidence="2 3">L7-75</strain>
    </source>
</reference>
<evidence type="ECO:0000313" key="3">
    <source>
        <dbReference type="Proteomes" id="UP000565468"/>
    </source>
</evidence>
<dbReference type="NCBIfam" id="NF042414">
    <property type="entry name" value="CLC_0170_fam"/>
    <property type="match status" value="1"/>
</dbReference>
<evidence type="ECO:0000313" key="2">
    <source>
        <dbReference type="EMBL" id="NMO96287.1"/>
    </source>
</evidence>
<protein>
    <submittedName>
        <fullName evidence="2">Uncharacterized protein</fullName>
    </submittedName>
</protein>
<feature type="transmembrane region" description="Helical" evidence="1">
    <location>
        <begin position="6"/>
        <end position="24"/>
    </location>
</feature>
<dbReference type="EMBL" id="JABBPN010000008">
    <property type="protein sequence ID" value="NMO96287.1"/>
    <property type="molecule type" value="Genomic_DNA"/>
</dbReference>
<sequence>MNQTYYPWYIVGILIISAVLLFVFDARISASKNRGRERAIVRSFGWVHAVIAVAGLLALLMYILLQ</sequence>
<dbReference type="Proteomes" id="UP000565468">
    <property type="component" value="Unassembled WGS sequence"/>
</dbReference>
<name>A0A848M5Q5_PAELE</name>
<organism evidence="2 3">
    <name type="scientific">Paenibacillus lemnae</name>
    <dbReference type="NCBI Taxonomy" id="1330551"/>
    <lineage>
        <taxon>Bacteria</taxon>
        <taxon>Bacillati</taxon>
        <taxon>Bacillota</taxon>
        <taxon>Bacilli</taxon>
        <taxon>Bacillales</taxon>
        <taxon>Paenibacillaceae</taxon>
        <taxon>Paenibacillus</taxon>
    </lineage>
</organism>
<feature type="transmembrane region" description="Helical" evidence="1">
    <location>
        <begin position="45"/>
        <end position="65"/>
    </location>
</feature>
<keyword evidence="3" id="KW-1185">Reference proteome</keyword>
<gene>
    <name evidence="2" type="ORF">HII30_10940</name>
</gene>
<evidence type="ECO:0000256" key="1">
    <source>
        <dbReference type="SAM" id="Phobius"/>
    </source>
</evidence>